<keyword evidence="6" id="KW-0805">Transcription regulation</keyword>
<accession>A0A6V7U2T3</accession>
<reference evidence="9 10" key="1">
    <citation type="submission" date="2020-08" db="EMBL/GenBank/DDBJ databases">
        <authorList>
            <person name="Koutsovoulos G."/>
            <person name="Danchin GJ E."/>
        </authorList>
    </citation>
    <scope>NUCLEOTIDE SEQUENCE [LARGE SCALE GENOMIC DNA]</scope>
</reference>
<dbReference type="GO" id="GO:0030182">
    <property type="term" value="P:neuron differentiation"/>
    <property type="evidence" value="ECO:0007669"/>
    <property type="project" value="TreeGrafter"/>
</dbReference>
<name>A0A6V7U2T3_MELEN</name>
<keyword evidence="3" id="KW-0677">Repeat</keyword>
<keyword evidence="7" id="KW-0804">Transcription</keyword>
<evidence type="ECO:0000256" key="1">
    <source>
        <dbReference type="ARBA" id="ARBA00004123"/>
    </source>
</evidence>
<dbReference type="OrthoDB" id="8953942at2759"/>
<keyword evidence="8" id="KW-0539">Nucleus</keyword>
<dbReference type="AlphaFoldDB" id="A0A6V7U2T3"/>
<proteinExistence type="predicted"/>
<evidence type="ECO:0000313" key="9">
    <source>
        <dbReference type="EMBL" id="CAD2143744.1"/>
    </source>
</evidence>
<evidence type="ECO:0000256" key="7">
    <source>
        <dbReference type="ARBA" id="ARBA00023163"/>
    </source>
</evidence>
<organism evidence="9 10">
    <name type="scientific">Meloidogyne enterolobii</name>
    <name type="common">Root-knot nematode worm</name>
    <name type="synonym">Meloidogyne mayaguensis</name>
    <dbReference type="NCBI Taxonomy" id="390850"/>
    <lineage>
        <taxon>Eukaryota</taxon>
        <taxon>Metazoa</taxon>
        <taxon>Ecdysozoa</taxon>
        <taxon>Nematoda</taxon>
        <taxon>Chromadorea</taxon>
        <taxon>Rhabditida</taxon>
        <taxon>Tylenchina</taxon>
        <taxon>Tylenchomorpha</taxon>
        <taxon>Tylenchoidea</taxon>
        <taxon>Meloidogynidae</taxon>
        <taxon>Meloidogyninae</taxon>
        <taxon>Meloidogyne</taxon>
    </lineage>
</organism>
<dbReference type="Proteomes" id="UP000580250">
    <property type="component" value="Unassembled WGS sequence"/>
</dbReference>
<evidence type="ECO:0000256" key="3">
    <source>
        <dbReference type="ARBA" id="ARBA00022737"/>
    </source>
</evidence>
<dbReference type="GO" id="GO:0000978">
    <property type="term" value="F:RNA polymerase II cis-regulatory region sequence-specific DNA binding"/>
    <property type="evidence" value="ECO:0007669"/>
    <property type="project" value="TreeGrafter"/>
</dbReference>
<dbReference type="GO" id="GO:0017053">
    <property type="term" value="C:transcription repressor complex"/>
    <property type="evidence" value="ECO:0007669"/>
    <property type="project" value="TreeGrafter"/>
</dbReference>
<comment type="caution">
    <text evidence="9">The sequence shown here is derived from an EMBL/GenBank/DDBJ whole genome shotgun (WGS) entry which is preliminary data.</text>
</comment>
<dbReference type="GO" id="GO:0008270">
    <property type="term" value="F:zinc ion binding"/>
    <property type="evidence" value="ECO:0007669"/>
    <property type="project" value="UniProtKB-KW"/>
</dbReference>
<gene>
    <name evidence="9" type="ORF">MENT_LOCUS7696</name>
</gene>
<keyword evidence="4" id="KW-0863">Zinc-finger</keyword>
<evidence type="ECO:0000256" key="8">
    <source>
        <dbReference type="ARBA" id="ARBA00023242"/>
    </source>
</evidence>
<protein>
    <submittedName>
        <fullName evidence="9">Uncharacterized protein</fullName>
    </submittedName>
</protein>
<dbReference type="GO" id="GO:0005634">
    <property type="term" value="C:nucleus"/>
    <property type="evidence" value="ECO:0007669"/>
    <property type="project" value="UniProtKB-SubCell"/>
</dbReference>
<evidence type="ECO:0000256" key="4">
    <source>
        <dbReference type="ARBA" id="ARBA00022771"/>
    </source>
</evidence>
<dbReference type="EMBL" id="CAJEWN010000032">
    <property type="protein sequence ID" value="CAD2143744.1"/>
    <property type="molecule type" value="Genomic_DNA"/>
</dbReference>
<sequence length="237" mass="27663">MLPSSSFPSSTTFTSSPLNNLLLFNSPSSQQQNKYLNSLNLLQSTIQTLNFQLILDQQRQQLTETIKYFLQKREEEEKEYLFKKQEEIKNNIKINLQKEEFKKQKLLKNEEEELIKNKLIPKENLKGKRKRKRQEIETDSPVSGMFIKDFCDEEELLKTAKAAKLQLDDSAAFVKISEGARKAIALIPDVIGDSKCALCKIKFEDVFRLAMHKCPRIQHEEYKCKECEKVCMLNTVY</sequence>
<evidence type="ECO:0000256" key="5">
    <source>
        <dbReference type="ARBA" id="ARBA00022833"/>
    </source>
</evidence>
<dbReference type="PANTHER" id="PTHR15065">
    <property type="entry name" value="INSULINOMA-ASSOCIATED 1"/>
    <property type="match status" value="1"/>
</dbReference>
<dbReference type="GO" id="GO:0010564">
    <property type="term" value="P:regulation of cell cycle process"/>
    <property type="evidence" value="ECO:0007669"/>
    <property type="project" value="TreeGrafter"/>
</dbReference>
<keyword evidence="2" id="KW-0479">Metal-binding</keyword>
<evidence type="ECO:0000313" key="10">
    <source>
        <dbReference type="Proteomes" id="UP000580250"/>
    </source>
</evidence>
<dbReference type="InterPro" id="IPR042972">
    <property type="entry name" value="INSM1/2"/>
</dbReference>
<evidence type="ECO:0000256" key="6">
    <source>
        <dbReference type="ARBA" id="ARBA00023015"/>
    </source>
</evidence>
<evidence type="ECO:0000256" key="2">
    <source>
        <dbReference type="ARBA" id="ARBA00022723"/>
    </source>
</evidence>
<comment type="subcellular location">
    <subcellularLocation>
        <location evidence="1">Nucleus</location>
    </subcellularLocation>
</comment>
<dbReference type="PANTHER" id="PTHR15065:SF4">
    <property type="entry name" value="LD18634P"/>
    <property type="match status" value="1"/>
</dbReference>
<dbReference type="GO" id="GO:0001227">
    <property type="term" value="F:DNA-binding transcription repressor activity, RNA polymerase II-specific"/>
    <property type="evidence" value="ECO:0007669"/>
    <property type="project" value="TreeGrafter"/>
</dbReference>
<keyword evidence="5" id="KW-0862">Zinc</keyword>